<evidence type="ECO:0000259" key="7">
    <source>
        <dbReference type="Pfam" id="PF09335"/>
    </source>
</evidence>
<gene>
    <name evidence="8" type="ORF">MKY91_14495</name>
</gene>
<comment type="similarity">
    <text evidence="6">Belongs to the TVP38/TMEM64 family.</text>
</comment>
<feature type="transmembrane region" description="Helical" evidence="6">
    <location>
        <begin position="55"/>
        <end position="77"/>
    </location>
</feature>
<keyword evidence="9" id="KW-1185">Reference proteome</keyword>
<feature type="domain" description="VTT" evidence="7">
    <location>
        <begin position="35"/>
        <end position="149"/>
    </location>
</feature>
<evidence type="ECO:0000256" key="6">
    <source>
        <dbReference type="RuleBase" id="RU366058"/>
    </source>
</evidence>
<evidence type="ECO:0000256" key="5">
    <source>
        <dbReference type="ARBA" id="ARBA00023136"/>
    </source>
</evidence>
<dbReference type="InterPro" id="IPR032816">
    <property type="entry name" value="VTT_dom"/>
</dbReference>
<dbReference type="RefSeq" id="WP_343131069.1">
    <property type="nucleotide sequence ID" value="NZ_JBCITK010000001.1"/>
</dbReference>
<name>A0ABU9VL57_9BACI</name>
<keyword evidence="3 6" id="KW-0812">Transmembrane</keyword>
<dbReference type="EMBL" id="JBCITK010000001">
    <property type="protein sequence ID" value="MEN0644357.1"/>
    <property type="molecule type" value="Genomic_DNA"/>
</dbReference>
<evidence type="ECO:0000313" key="8">
    <source>
        <dbReference type="EMBL" id="MEN0644357.1"/>
    </source>
</evidence>
<evidence type="ECO:0000256" key="4">
    <source>
        <dbReference type="ARBA" id="ARBA00022989"/>
    </source>
</evidence>
<accession>A0ABU9VL57</accession>
<evidence type="ECO:0000313" key="9">
    <source>
        <dbReference type="Proteomes" id="UP001418796"/>
    </source>
</evidence>
<sequence>MKEYVEPITQFIEQAGWMGPLFFILFHLIRQVLFIPVLLICIVGGFLFGGVFGSIYSFIGLMGSSLSFYLLLSYFPWLHSRLARLKEKVLKKDPALNVWQLSLFRLVPFVHFHVLSFYAMEKSANITEYMKQSFIMNIPMAIVYTSFGNLLYNLNTVGLVILASSLILLMILSRNWSDQVVTR</sequence>
<feature type="transmembrane region" description="Helical" evidence="6">
    <location>
        <begin position="98"/>
        <end position="120"/>
    </location>
</feature>
<dbReference type="InterPro" id="IPR015414">
    <property type="entry name" value="TMEM64"/>
</dbReference>
<feature type="transmembrane region" description="Helical" evidence="6">
    <location>
        <begin position="21"/>
        <end position="49"/>
    </location>
</feature>
<comment type="caution">
    <text evidence="6">Lacks conserved residue(s) required for the propagation of feature annotation.</text>
</comment>
<dbReference type="Pfam" id="PF09335">
    <property type="entry name" value="VTT_dom"/>
    <property type="match status" value="1"/>
</dbReference>
<evidence type="ECO:0000256" key="2">
    <source>
        <dbReference type="ARBA" id="ARBA00022475"/>
    </source>
</evidence>
<keyword evidence="2 6" id="KW-1003">Cell membrane</keyword>
<evidence type="ECO:0000256" key="1">
    <source>
        <dbReference type="ARBA" id="ARBA00004651"/>
    </source>
</evidence>
<keyword evidence="5 6" id="KW-0472">Membrane</keyword>
<evidence type="ECO:0000256" key="3">
    <source>
        <dbReference type="ARBA" id="ARBA00022692"/>
    </source>
</evidence>
<dbReference type="PANTHER" id="PTHR12677">
    <property type="entry name" value="GOLGI APPARATUS MEMBRANE PROTEIN TVP38-RELATED"/>
    <property type="match status" value="1"/>
</dbReference>
<proteinExistence type="inferred from homology"/>
<comment type="subcellular location">
    <subcellularLocation>
        <location evidence="1 6">Cell membrane</location>
        <topology evidence="1 6">Multi-pass membrane protein</topology>
    </subcellularLocation>
</comment>
<feature type="transmembrane region" description="Helical" evidence="6">
    <location>
        <begin position="150"/>
        <end position="173"/>
    </location>
</feature>
<reference evidence="8 9" key="1">
    <citation type="submission" date="2024-03" db="EMBL/GenBank/DDBJ databases">
        <title>Bacilli Hybrid Assemblies.</title>
        <authorList>
            <person name="Kovac J."/>
        </authorList>
    </citation>
    <scope>NUCLEOTIDE SEQUENCE [LARGE SCALE GENOMIC DNA]</scope>
    <source>
        <strain evidence="8 9">FSL R7-0666</strain>
    </source>
</reference>
<comment type="caution">
    <text evidence="8">The sequence shown here is derived from an EMBL/GenBank/DDBJ whole genome shotgun (WGS) entry which is preliminary data.</text>
</comment>
<keyword evidence="4 6" id="KW-1133">Transmembrane helix</keyword>
<dbReference type="Proteomes" id="UP001418796">
    <property type="component" value="Unassembled WGS sequence"/>
</dbReference>
<dbReference type="PANTHER" id="PTHR12677:SF59">
    <property type="entry name" value="GOLGI APPARATUS MEMBRANE PROTEIN TVP38-RELATED"/>
    <property type="match status" value="1"/>
</dbReference>
<organism evidence="8 9">
    <name type="scientific">Alkalicoccobacillus gibsonii</name>
    <dbReference type="NCBI Taxonomy" id="79881"/>
    <lineage>
        <taxon>Bacteria</taxon>
        <taxon>Bacillati</taxon>
        <taxon>Bacillota</taxon>
        <taxon>Bacilli</taxon>
        <taxon>Bacillales</taxon>
        <taxon>Bacillaceae</taxon>
        <taxon>Alkalicoccobacillus</taxon>
    </lineage>
</organism>
<protein>
    <recommendedName>
        <fullName evidence="6">TVP38/TMEM64 family membrane protein</fullName>
    </recommendedName>
</protein>